<dbReference type="PANTHER" id="PTHR43156">
    <property type="entry name" value="STAGE II SPORULATION PROTEIN E-RELATED"/>
    <property type="match status" value="1"/>
</dbReference>
<sequence>MTADQLPASVAEHAAHAGFRDTRIYLADVRQEKLVRLSGSGETLSVDTTLAGRAFRNAETVTVGRTPRTHTWTPLLDGTERLGVLRATTTTMDEAAATVLRALAASVALMVVSKRPYSDTIVRLTRSRPLSVEAEIVTSMLPPLTFATTDVVVAAVVEPAYDVGGDAIDYAVHEDILFLSIFDAMGHDLSAGLTATLATATWRRCRRADADLVTASGVIDRVIRDQFDRQRFVTGVLAWLDRRSGVLRWVNRGHPPPLLLREGRRPAELRCPPAPPMGLGLGDAPIPCDIRLRAGDRVLFYTDGIVEARDEADREFGLDRFADFVIRHEADGYSPPETLRRLMRSILRHQNDRLQDDATVMLLEWRGRREARMVPTHPEEP</sequence>
<dbReference type="InterPro" id="IPR036457">
    <property type="entry name" value="PPM-type-like_dom_sf"/>
</dbReference>
<evidence type="ECO:0000313" key="6">
    <source>
        <dbReference type="Proteomes" id="UP000186883"/>
    </source>
</evidence>
<dbReference type="OrthoDB" id="4935951at2"/>
<dbReference type="PANTHER" id="PTHR43156:SF2">
    <property type="entry name" value="STAGE II SPORULATION PROTEIN E"/>
    <property type="match status" value="1"/>
</dbReference>
<dbReference type="GO" id="GO:0016791">
    <property type="term" value="F:phosphatase activity"/>
    <property type="evidence" value="ECO:0007669"/>
    <property type="project" value="TreeGrafter"/>
</dbReference>
<dbReference type="InterPro" id="IPR001932">
    <property type="entry name" value="PPM-type_phosphatase-like_dom"/>
</dbReference>
<dbReference type="Pfam" id="PF07228">
    <property type="entry name" value="SpoIIE"/>
    <property type="match status" value="1"/>
</dbReference>
<dbReference type="SMART" id="SM00331">
    <property type="entry name" value="PP2C_SIG"/>
    <property type="match status" value="1"/>
</dbReference>
<proteinExistence type="predicted"/>
<dbReference type="SUPFAM" id="SSF81606">
    <property type="entry name" value="PP2C-like"/>
    <property type="match status" value="1"/>
</dbReference>
<reference evidence="3 5" key="1">
    <citation type="submission" date="2015-12" db="EMBL/GenBank/DDBJ databases">
        <title>Amycolatopsis regifaucium genome sequencing and assembly.</title>
        <authorList>
            <person name="Mayilraj S."/>
        </authorList>
    </citation>
    <scope>NUCLEOTIDE SEQUENCE [LARGE SCALE GENOMIC DNA]</scope>
    <source>
        <strain evidence="3 5">GY080</strain>
    </source>
</reference>
<dbReference type="InterPro" id="IPR052016">
    <property type="entry name" value="Bact_Sigma-Reg"/>
</dbReference>
<dbReference type="Proteomes" id="UP000186883">
    <property type="component" value="Unassembled WGS sequence"/>
</dbReference>
<gene>
    <name evidence="4" type="ORF">ATP06_0219830</name>
    <name evidence="3" type="ORF">AVL48_34795</name>
</gene>
<dbReference type="EMBL" id="LQCI01000018">
    <property type="protein sequence ID" value="KZB83979.1"/>
    <property type="molecule type" value="Genomic_DNA"/>
</dbReference>
<evidence type="ECO:0000313" key="5">
    <source>
        <dbReference type="Proteomes" id="UP000076321"/>
    </source>
</evidence>
<dbReference type="EMBL" id="LOBU02000014">
    <property type="protein sequence ID" value="OKA06983.1"/>
    <property type="molecule type" value="Genomic_DNA"/>
</dbReference>
<feature type="domain" description="PPM-type phosphatase" evidence="2">
    <location>
        <begin position="148"/>
        <end position="365"/>
    </location>
</feature>
<name>A0A154MKQ6_9PSEU</name>
<comment type="caution">
    <text evidence="3">The sequence shown here is derived from an EMBL/GenBank/DDBJ whole genome shotgun (WGS) entry which is preliminary data.</text>
</comment>
<accession>A0A154MKQ6</accession>
<protein>
    <recommendedName>
        <fullName evidence="2">PPM-type phosphatase domain-containing protein</fullName>
    </recommendedName>
</protein>
<organism evidence="3 5">
    <name type="scientific">Amycolatopsis regifaucium</name>
    <dbReference type="NCBI Taxonomy" id="546365"/>
    <lineage>
        <taxon>Bacteria</taxon>
        <taxon>Bacillati</taxon>
        <taxon>Actinomycetota</taxon>
        <taxon>Actinomycetes</taxon>
        <taxon>Pseudonocardiales</taxon>
        <taxon>Pseudonocardiaceae</taxon>
        <taxon>Amycolatopsis</taxon>
    </lineage>
</organism>
<keyword evidence="6" id="KW-1185">Reference proteome</keyword>
<evidence type="ECO:0000313" key="3">
    <source>
        <dbReference type="EMBL" id="KZB83979.1"/>
    </source>
</evidence>
<reference evidence="4 6" key="2">
    <citation type="submission" date="2016-11" db="EMBL/GenBank/DDBJ databases">
        <title>Genome sequencing of Amycolatopsis regifaucium.</title>
        <authorList>
            <person name="Mayilraj S."/>
            <person name="Kaur N."/>
        </authorList>
    </citation>
    <scope>NUCLEOTIDE SEQUENCE [LARGE SCALE GENOMIC DNA]</scope>
    <source>
        <strain evidence="4 6">GY080</strain>
    </source>
</reference>
<dbReference type="Proteomes" id="UP000076321">
    <property type="component" value="Unassembled WGS sequence"/>
</dbReference>
<dbReference type="AlphaFoldDB" id="A0A154MKQ6"/>
<evidence type="ECO:0000313" key="4">
    <source>
        <dbReference type="EMBL" id="OKA06983.1"/>
    </source>
</evidence>
<keyword evidence="1" id="KW-0378">Hydrolase</keyword>
<evidence type="ECO:0000259" key="2">
    <source>
        <dbReference type="SMART" id="SM00331"/>
    </source>
</evidence>
<evidence type="ECO:0000256" key="1">
    <source>
        <dbReference type="ARBA" id="ARBA00022801"/>
    </source>
</evidence>
<dbReference type="Gene3D" id="3.60.40.10">
    <property type="entry name" value="PPM-type phosphatase domain"/>
    <property type="match status" value="1"/>
</dbReference>